<dbReference type="InterPro" id="IPR050859">
    <property type="entry name" value="Class-I_PLP-dep_aminotransf"/>
</dbReference>
<evidence type="ECO:0000259" key="7">
    <source>
        <dbReference type="Pfam" id="PF00155"/>
    </source>
</evidence>
<dbReference type="InterPro" id="IPR015421">
    <property type="entry name" value="PyrdxlP-dep_Trfase_major"/>
</dbReference>
<organism evidence="8 9">
    <name type="scientific">Paenibacillus amylolyticus</name>
    <dbReference type="NCBI Taxonomy" id="1451"/>
    <lineage>
        <taxon>Bacteria</taxon>
        <taxon>Bacillati</taxon>
        <taxon>Bacillota</taxon>
        <taxon>Bacilli</taxon>
        <taxon>Bacillales</taxon>
        <taxon>Paenibacillaceae</taxon>
        <taxon>Paenibacillus</taxon>
    </lineage>
</organism>
<sequence>MNYSFSNRIAALQPSIIREILKASSGQNVIPFSAGNPAPETFPIEAIRTFTQSILEHDPVTALQYGITEGYVPLREALTQHLKTGFDTGKPSDQLFIVSGAQQGIELACKVFCNEGDTIICESPSFIGSLNSFRASGAKLAGVPMEMDGMDIEKLEQALQTEPNVKLIYVIPSFQNPTGVTTSLEKRKAIYELAKKYGVMILEDNPYGELRFNGDDVPTIKSMDDEGLVIYVGSFSKILSAGLRVGFVQAPHEVVEKMVVAKQGEDVHTAMLPQILAYKFMTEYDYAGHINSIREVYRRKATLMMDKLQEHMGESITYTQPDGGLFLWCDLPAHVPMLDYAKTAAAQGVAVVPGNAFLVNEQDPCNAIRLNFSTPSDEQIVKGVEILGQVLKGYNA</sequence>
<keyword evidence="4" id="KW-0032">Aminotransferase</keyword>
<gene>
    <name evidence="8" type="ORF">PAHA3_1686</name>
</gene>
<reference evidence="8 9" key="1">
    <citation type="journal article" date="2016" name="Genome Announc.">
        <title>Draft Genome Sequence of Paenibacillus amylolyticus Heshi-A3, Isolated from Fermented Rice Bran in a Japanese Fermented Seafood Dish.</title>
        <authorList>
            <person name="Akuzawa S."/>
            <person name="Nagaoka J."/>
            <person name="Kanekatsu M."/>
            <person name="Kubota E."/>
            <person name="Ohtake R."/>
            <person name="Suzuki T."/>
            <person name="Kanesaki Y."/>
        </authorList>
    </citation>
    <scope>NUCLEOTIDE SEQUENCE [LARGE SCALE GENOMIC DNA]</scope>
    <source>
        <strain evidence="8 9">Heshi-A3</strain>
    </source>
</reference>
<dbReference type="PANTHER" id="PTHR42790:SF19">
    <property type="entry name" value="KYNURENINE_ALPHA-AMINOADIPATE AMINOTRANSFERASE, MITOCHONDRIAL"/>
    <property type="match status" value="1"/>
</dbReference>
<evidence type="ECO:0000256" key="6">
    <source>
        <dbReference type="ARBA" id="ARBA00022898"/>
    </source>
</evidence>
<dbReference type="EMBL" id="BCNV01000001">
    <property type="protein sequence ID" value="GAS81612.1"/>
    <property type="molecule type" value="Genomic_DNA"/>
</dbReference>
<comment type="similarity">
    <text evidence="2">Belongs to the class-I pyridoxal-phosphate-dependent aminotransferase family.</text>
</comment>
<dbReference type="RefSeq" id="WP_062834297.1">
    <property type="nucleotide sequence ID" value="NZ_BCNV01000001.1"/>
</dbReference>
<accession>A0A100VKN6</accession>
<dbReference type="GO" id="GO:0030170">
    <property type="term" value="F:pyridoxal phosphate binding"/>
    <property type="evidence" value="ECO:0007669"/>
    <property type="project" value="InterPro"/>
</dbReference>
<dbReference type="SUPFAM" id="SSF53383">
    <property type="entry name" value="PLP-dependent transferases"/>
    <property type="match status" value="1"/>
</dbReference>
<dbReference type="Gene3D" id="3.90.1150.10">
    <property type="entry name" value="Aspartate Aminotransferase, domain 1"/>
    <property type="match status" value="1"/>
</dbReference>
<dbReference type="InterPro" id="IPR015422">
    <property type="entry name" value="PyrdxlP-dep_Trfase_small"/>
</dbReference>
<protein>
    <recommendedName>
        <fullName evidence="7">Aminotransferase class I/classII large domain-containing protein</fullName>
    </recommendedName>
</protein>
<evidence type="ECO:0000313" key="9">
    <source>
        <dbReference type="Proteomes" id="UP000069697"/>
    </source>
</evidence>
<proteinExistence type="inferred from homology"/>
<comment type="cofactor">
    <cofactor evidence="1">
        <name>pyridoxal 5'-phosphate</name>
        <dbReference type="ChEBI" id="CHEBI:597326"/>
    </cofactor>
</comment>
<dbReference type="Pfam" id="PF00155">
    <property type="entry name" value="Aminotran_1_2"/>
    <property type="match status" value="1"/>
</dbReference>
<evidence type="ECO:0000256" key="2">
    <source>
        <dbReference type="ARBA" id="ARBA00007441"/>
    </source>
</evidence>
<dbReference type="AlphaFoldDB" id="A0A100VKN6"/>
<dbReference type="FunFam" id="3.40.640.10:FF:000053">
    <property type="entry name" value="Aminotransferase, class I"/>
    <property type="match status" value="1"/>
</dbReference>
<dbReference type="GO" id="GO:0008483">
    <property type="term" value="F:transaminase activity"/>
    <property type="evidence" value="ECO:0007669"/>
    <property type="project" value="UniProtKB-KW"/>
</dbReference>
<dbReference type="Gene3D" id="3.40.640.10">
    <property type="entry name" value="Type I PLP-dependent aspartate aminotransferase-like (Major domain)"/>
    <property type="match status" value="1"/>
</dbReference>
<keyword evidence="6" id="KW-0663">Pyridoxal phosphate</keyword>
<evidence type="ECO:0000256" key="3">
    <source>
        <dbReference type="ARBA" id="ARBA00011738"/>
    </source>
</evidence>
<evidence type="ECO:0000313" key="8">
    <source>
        <dbReference type="EMBL" id="GAS81612.1"/>
    </source>
</evidence>
<dbReference type="Proteomes" id="UP000069697">
    <property type="component" value="Unassembled WGS sequence"/>
</dbReference>
<evidence type="ECO:0000256" key="5">
    <source>
        <dbReference type="ARBA" id="ARBA00022679"/>
    </source>
</evidence>
<evidence type="ECO:0000256" key="1">
    <source>
        <dbReference type="ARBA" id="ARBA00001933"/>
    </source>
</evidence>
<dbReference type="InterPro" id="IPR015424">
    <property type="entry name" value="PyrdxlP-dep_Trfase"/>
</dbReference>
<evidence type="ECO:0000256" key="4">
    <source>
        <dbReference type="ARBA" id="ARBA00022576"/>
    </source>
</evidence>
<dbReference type="CDD" id="cd00609">
    <property type="entry name" value="AAT_like"/>
    <property type="match status" value="1"/>
</dbReference>
<feature type="domain" description="Aminotransferase class I/classII large" evidence="7">
    <location>
        <begin position="28"/>
        <end position="385"/>
    </location>
</feature>
<dbReference type="GO" id="GO:1901605">
    <property type="term" value="P:alpha-amino acid metabolic process"/>
    <property type="evidence" value="ECO:0007669"/>
    <property type="project" value="TreeGrafter"/>
</dbReference>
<comment type="subunit">
    <text evidence="3">Homodimer.</text>
</comment>
<reference evidence="9" key="2">
    <citation type="submission" date="2016-01" db="EMBL/GenBank/DDBJ databases">
        <title>Draft Genome Sequence of Paenibacillus amylolyticus Heshi-A3 that Was Isolated from Fermented Rice Bran with Aging Salted Mackerel, Which Was Named Heshiko as Traditional Fermented Seafood in Japan.</title>
        <authorList>
            <person name="Akuzawa S."/>
            <person name="Nakagawa J."/>
            <person name="Kanekatsu T."/>
            <person name="Kubota E."/>
            <person name="Ohtake R."/>
            <person name="Suzuki T."/>
            <person name="Kanesaki Y."/>
        </authorList>
    </citation>
    <scope>NUCLEOTIDE SEQUENCE [LARGE SCALE GENOMIC DNA]</scope>
    <source>
        <strain evidence="9">Heshi-A3</strain>
    </source>
</reference>
<dbReference type="PANTHER" id="PTHR42790">
    <property type="entry name" value="AMINOTRANSFERASE"/>
    <property type="match status" value="1"/>
</dbReference>
<dbReference type="InterPro" id="IPR004839">
    <property type="entry name" value="Aminotransferase_I/II_large"/>
</dbReference>
<name>A0A100VKN6_PAEAM</name>
<comment type="caution">
    <text evidence="8">The sequence shown here is derived from an EMBL/GenBank/DDBJ whole genome shotgun (WGS) entry which is preliminary data.</text>
</comment>
<keyword evidence="5" id="KW-0808">Transferase</keyword>